<name>A0ABV2W7X2_9ACTN</name>
<organism evidence="1 2">
    <name type="scientific">Streptomyces lavendulocolor</name>
    <dbReference type="NCBI Taxonomy" id="67316"/>
    <lineage>
        <taxon>Bacteria</taxon>
        <taxon>Bacillati</taxon>
        <taxon>Actinomycetota</taxon>
        <taxon>Actinomycetes</taxon>
        <taxon>Kitasatosporales</taxon>
        <taxon>Streptomycetaceae</taxon>
        <taxon>Streptomyces</taxon>
    </lineage>
</organism>
<dbReference type="RefSeq" id="WP_359659689.1">
    <property type="nucleotide sequence ID" value="NZ_JBEXZP010000677.1"/>
</dbReference>
<gene>
    <name evidence="1" type="ORF">ABZ508_20020</name>
</gene>
<protein>
    <submittedName>
        <fullName evidence="1">Uncharacterized protein</fullName>
    </submittedName>
</protein>
<dbReference type="Proteomes" id="UP001550378">
    <property type="component" value="Unassembled WGS sequence"/>
</dbReference>
<accession>A0ABV2W7X2</accession>
<reference evidence="1 2" key="1">
    <citation type="submission" date="2024-06" db="EMBL/GenBank/DDBJ databases">
        <title>The Natural Products Discovery Center: Release of the First 8490 Sequenced Strains for Exploring Actinobacteria Biosynthetic Diversity.</title>
        <authorList>
            <person name="Kalkreuter E."/>
            <person name="Kautsar S.A."/>
            <person name="Yang D."/>
            <person name="Bader C.D."/>
            <person name="Teijaro C.N."/>
            <person name="Fluegel L."/>
            <person name="Davis C.M."/>
            <person name="Simpson J.R."/>
            <person name="Lauterbach L."/>
            <person name="Steele A.D."/>
            <person name="Gui C."/>
            <person name="Meng S."/>
            <person name="Li G."/>
            <person name="Viehrig K."/>
            <person name="Ye F."/>
            <person name="Su P."/>
            <person name="Kiefer A.F."/>
            <person name="Nichols A."/>
            <person name="Cepeda A.J."/>
            <person name="Yan W."/>
            <person name="Fan B."/>
            <person name="Jiang Y."/>
            <person name="Adhikari A."/>
            <person name="Zheng C.-J."/>
            <person name="Schuster L."/>
            <person name="Cowan T.M."/>
            <person name="Smanski M.J."/>
            <person name="Chevrette M.G."/>
            <person name="De Carvalho L.P.S."/>
            <person name="Shen B."/>
        </authorList>
    </citation>
    <scope>NUCLEOTIDE SEQUENCE [LARGE SCALE GENOMIC DNA]</scope>
    <source>
        <strain evidence="1 2">NPDC006337</strain>
    </source>
</reference>
<evidence type="ECO:0000313" key="1">
    <source>
        <dbReference type="EMBL" id="MEU0709646.1"/>
    </source>
</evidence>
<sequence>MSRDTDFVFTFARPVGVSDVLDALGAAGWVPDDMGSITHHVDLEDGDAQQRPMDEFPAAVAELEQGVAAGHISTITLTWRDTRTGGSFFFYPSGDRLMLAPILNTRTRTDHPDFLDLEWYMSRLLGPLAGIGLTGVETSDLA</sequence>
<keyword evidence="2" id="KW-1185">Reference proteome</keyword>
<evidence type="ECO:0000313" key="2">
    <source>
        <dbReference type="Proteomes" id="UP001550378"/>
    </source>
</evidence>
<comment type="caution">
    <text evidence="1">The sequence shown here is derived from an EMBL/GenBank/DDBJ whole genome shotgun (WGS) entry which is preliminary data.</text>
</comment>
<dbReference type="EMBL" id="JBEXZR010000018">
    <property type="protein sequence ID" value="MEU0709646.1"/>
    <property type="molecule type" value="Genomic_DNA"/>
</dbReference>
<proteinExistence type="predicted"/>